<name>A0A1H2T669_9FIRM</name>
<evidence type="ECO:0000313" key="3">
    <source>
        <dbReference type="Proteomes" id="UP000182429"/>
    </source>
</evidence>
<organism evidence="2 3">
    <name type="scientific">Kandleria vitulina</name>
    <dbReference type="NCBI Taxonomy" id="1630"/>
    <lineage>
        <taxon>Bacteria</taxon>
        <taxon>Bacillati</taxon>
        <taxon>Bacillota</taxon>
        <taxon>Erysipelotrichia</taxon>
        <taxon>Erysipelotrichales</taxon>
        <taxon>Coprobacillaceae</taxon>
        <taxon>Kandleria</taxon>
    </lineage>
</organism>
<feature type="transmembrane region" description="Helical" evidence="1">
    <location>
        <begin position="88"/>
        <end position="109"/>
    </location>
</feature>
<feature type="transmembrane region" description="Helical" evidence="1">
    <location>
        <begin position="199"/>
        <end position="222"/>
    </location>
</feature>
<dbReference type="AlphaFoldDB" id="A0A1H2T669"/>
<dbReference type="PROSITE" id="PS51257">
    <property type="entry name" value="PROKAR_LIPOPROTEIN"/>
    <property type="match status" value="1"/>
</dbReference>
<reference evidence="2 3" key="1">
    <citation type="submission" date="2016-10" db="EMBL/GenBank/DDBJ databases">
        <authorList>
            <person name="de Groot N.N."/>
        </authorList>
    </citation>
    <scope>NUCLEOTIDE SEQUENCE [LARGE SCALE GENOMIC DNA]</scope>
    <source>
        <strain evidence="2 3">S3b</strain>
    </source>
</reference>
<protein>
    <recommendedName>
        <fullName evidence="4">ABC-2 family transporter protein</fullName>
    </recommendedName>
</protein>
<feature type="transmembrane region" description="Helical" evidence="1">
    <location>
        <begin position="156"/>
        <end position="177"/>
    </location>
</feature>
<accession>A0A1H2T669</accession>
<keyword evidence="1" id="KW-0812">Transmembrane</keyword>
<dbReference type="RefSeq" id="WP_074686229.1">
    <property type="nucleotide sequence ID" value="NZ_FNNF01000012.1"/>
</dbReference>
<feature type="transmembrane region" description="Helical" evidence="1">
    <location>
        <begin position="121"/>
        <end position="144"/>
    </location>
</feature>
<dbReference type="Proteomes" id="UP000182429">
    <property type="component" value="Unassembled WGS sequence"/>
</dbReference>
<evidence type="ECO:0000313" key="2">
    <source>
        <dbReference type="EMBL" id="SDW39372.1"/>
    </source>
</evidence>
<proteinExistence type="predicted"/>
<keyword evidence="1" id="KW-1133">Transmembrane helix</keyword>
<evidence type="ECO:0008006" key="4">
    <source>
        <dbReference type="Google" id="ProtNLM"/>
    </source>
</evidence>
<gene>
    <name evidence="2" type="ORF">SAMN04487759_11244</name>
</gene>
<dbReference type="EMBL" id="FNNF01000012">
    <property type="protein sequence ID" value="SDW39372.1"/>
    <property type="molecule type" value="Genomic_DNA"/>
</dbReference>
<feature type="transmembrane region" description="Helical" evidence="1">
    <location>
        <begin position="7"/>
        <end position="28"/>
    </location>
</feature>
<feature type="transmembrane region" description="Helical" evidence="1">
    <location>
        <begin position="48"/>
        <end position="67"/>
    </location>
</feature>
<keyword evidence="1" id="KW-0472">Membrane</keyword>
<evidence type="ECO:0000256" key="1">
    <source>
        <dbReference type="SAM" id="Phobius"/>
    </source>
</evidence>
<sequence length="238" mass="28184">MNIFRKINIFWILSFVLSCFFAVAAYKVLFRYNTIRLSVLYQAIFNDLLFYAIIVPIFVGNIIKLIDDDMSYSKMISYGSRANWQKKVMKKLFIASLIYIFILVTPINVERLILWMKNSQLQDYCYCILAFITYVLIFTLISYIAFILKIQWNMDILVLACIIGIIFAPYLLTRIILKTEIINFSYIINAYFLFVDNQYLWFAHELMCIVIIAVIICVYALASFQIKNKDLLWRNDEK</sequence>